<dbReference type="RefSeq" id="WP_066182184.1">
    <property type="nucleotide sequence ID" value="NZ_LQZT01000042.1"/>
</dbReference>
<reference evidence="1 2" key="1">
    <citation type="submission" date="2015-12" db="EMBL/GenBank/DDBJ databases">
        <authorList>
            <person name="Shamseldin A."/>
            <person name="Moawad H."/>
            <person name="Abd El-Rahim W.M."/>
            <person name="Sadowsky M.J."/>
        </authorList>
    </citation>
    <scope>NUCLEOTIDE SEQUENCE [LARGE SCALE GENOMIC DNA]</scope>
    <source>
        <strain evidence="1 2">JC234</strain>
    </source>
</reference>
<name>A0A1C1YS06_9HYPH</name>
<keyword evidence="2" id="KW-1185">Reference proteome</keyword>
<gene>
    <name evidence="1" type="ORF">AWJ14_19505</name>
</gene>
<organism evidence="1 2">
    <name type="scientific">Hoeflea olei</name>
    <dbReference type="NCBI Taxonomy" id="1480615"/>
    <lineage>
        <taxon>Bacteria</taxon>
        <taxon>Pseudomonadati</taxon>
        <taxon>Pseudomonadota</taxon>
        <taxon>Alphaproteobacteria</taxon>
        <taxon>Hyphomicrobiales</taxon>
        <taxon>Rhizobiaceae</taxon>
        <taxon>Hoeflea</taxon>
    </lineage>
</organism>
<sequence length="125" mass="13924">MKTQPVQLANAGIVTFVIKNFLEATEAVIQSLMRADRIDGLVSHPTIAIYCAIEDGNELRSKIMFYDRTDDAAPEWAFAISIDDAIGRQVTVAECIGFLKSDEWINAVKTRELIKRLIKAARPIS</sequence>
<comment type="caution">
    <text evidence="1">The sequence shown here is derived from an EMBL/GenBank/DDBJ whole genome shotgun (WGS) entry which is preliminary data.</text>
</comment>
<dbReference type="AlphaFoldDB" id="A0A1C1YS06"/>
<dbReference type="EMBL" id="LQZT01000042">
    <property type="protein sequence ID" value="OCW56283.1"/>
    <property type="molecule type" value="Genomic_DNA"/>
</dbReference>
<accession>A0A1C1YS06</accession>
<evidence type="ECO:0000313" key="1">
    <source>
        <dbReference type="EMBL" id="OCW56283.1"/>
    </source>
</evidence>
<proteinExistence type="predicted"/>
<dbReference type="Proteomes" id="UP000094795">
    <property type="component" value="Unassembled WGS sequence"/>
</dbReference>
<evidence type="ECO:0000313" key="2">
    <source>
        <dbReference type="Proteomes" id="UP000094795"/>
    </source>
</evidence>
<protein>
    <submittedName>
        <fullName evidence="1">Uncharacterized protein</fullName>
    </submittedName>
</protein>
<dbReference type="STRING" id="1480615.AWJ14_19505"/>